<organism evidence="2 3">
    <name type="scientific">Candidatus Giovannonibacteria bacterium RIFCSPHIGHO2_02_43_13</name>
    <dbReference type="NCBI Taxonomy" id="1798330"/>
    <lineage>
        <taxon>Bacteria</taxon>
        <taxon>Candidatus Giovannoniibacteriota</taxon>
    </lineage>
</organism>
<sequence length="146" mass="16934">MNNVAQKYDFPAKELDDLGVIGLYLFGSQAQGLGTSLSDIDIGVLVRSNLLFEDRAQRNKIYDALYDILSHYASRTLNRLCDIDIVFLEDPNVNFQLRYHVAKYGMSLYERNPRDFANFKERTMDEYADFAPLRRLFTESIFARIS</sequence>
<feature type="domain" description="Polymerase beta nucleotidyltransferase" evidence="1">
    <location>
        <begin position="20"/>
        <end position="113"/>
    </location>
</feature>
<dbReference type="Gene3D" id="3.30.460.10">
    <property type="entry name" value="Beta Polymerase, domain 2"/>
    <property type="match status" value="1"/>
</dbReference>
<proteinExistence type="predicted"/>
<dbReference type="AlphaFoldDB" id="A0A1F5WT02"/>
<dbReference type="EMBL" id="MFHI01000019">
    <property type="protein sequence ID" value="OGF78779.1"/>
    <property type="molecule type" value="Genomic_DNA"/>
</dbReference>
<reference evidence="2 3" key="1">
    <citation type="journal article" date="2016" name="Nat. Commun.">
        <title>Thousands of microbial genomes shed light on interconnected biogeochemical processes in an aquifer system.</title>
        <authorList>
            <person name="Anantharaman K."/>
            <person name="Brown C.T."/>
            <person name="Hug L.A."/>
            <person name="Sharon I."/>
            <person name="Castelle C.J."/>
            <person name="Probst A.J."/>
            <person name="Thomas B.C."/>
            <person name="Singh A."/>
            <person name="Wilkins M.J."/>
            <person name="Karaoz U."/>
            <person name="Brodie E.L."/>
            <person name="Williams K.H."/>
            <person name="Hubbard S.S."/>
            <person name="Banfield J.F."/>
        </authorList>
    </citation>
    <scope>NUCLEOTIDE SEQUENCE [LARGE SCALE GENOMIC DNA]</scope>
</reference>
<dbReference type="PANTHER" id="PTHR43852:SF4">
    <property type="entry name" value="NUCLEOTIDYLTRANSFERASE"/>
    <property type="match status" value="1"/>
</dbReference>
<dbReference type="NCBIfam" id="NF047752">
    <property type="entry name" value="MntA_antitoxin"/>
    <property type="match status" value="1"/>
</dbReference>
<dbReference type="Proteomes" id="UP000178425">
    <property type="component" value="Unassembled WGS sequence"/>
</dbReference>
<accession>A0A1F5WT02</accession>
<evidence type="ECO:0000259" key="1">
    <source>
        <dbReference type="Pfam" id="PF18765"/>
    </source>
</evidence>
<dbReference type="InterPro" id="IPR052930">
    <property type="entry name" value="TA_antitoxin_MntA"/>
</dbReference>
<name>A0A1F5WT02_9BACT</name>
<dbReference type="Pfam" id="PF18765">
    <property type="entry name" value="Polbeta"/>
    <property type="match status" value="1"/>
</dbReference>
<evidence type="ECO:0000313" key="3">
    <source>
        <dbReference type="Proteomes" id="UP000178425"/>
    </source>
</evidence>
<protein>
    <recommendedName>
        <fullName evidence="1">Polymerase beta nucleotidyltransferase domain-containing protein</fullName>
    </recommendedName>
</protein>
<dbReference type="InterPro" id="IPR043519">
    <property type="entry name" value="NT_sf"/>
</dbReference>
<comment type="caution">
    <text evidence="2">The sequence shown here is derived from an EMBL/GenBank/DDBJ whole genome shotgun (WGS) entry which is preliminary data.</text>
</comment>
<gene>
    <name evidence="2" type="ORF">A2W54_04070</name>
</gene>
<dbReference type="SUPFAM" id="SSF81301">
    <property type="entry name" value="Nucleotidyltransferase"/>
    <property type="match status" value="1"/>
</dbReference>
<dbReference type="PANTHER" id="PTHR43852">
    <property type="entry name" value="NUCLEOTIDYLTRANSFERASE"/>
    <property type="match status" value="1"/>
</dbReference>
<evidence type="ECO:0000313" key="2">
    <source>
        <dbReference type="EMBL" id="OGF78779.1"/>
    </source>
</evidence>
<dbReference type="CDD" id="cd05403">
    <property type="entry name" value="NT_KNTase_like"/>
    <property type="match status" value="1"/>
</dbReference>
<dbReference type="InterPro" id="IPR041633">
    <property type="entry name" value="Polbeta"/>
</dbReference>